<name>A0A0F7UF56_NEOCL</name>
<protein>
    <recommendedName>
        <fullName evidence="4">Transmembrane protein</fullName>
    </recommendedName>
</protein>
<feature type="compositionally biased region" description="Polar residues" evidence="1">
    <location>
        <begin position="173"/>
        <end position="190"/>
    </location>
</feature>
<feature type="region of interest" description="Disordered" evidence="1">
    <location>
        <begin position="1"/>
        <end position="38"/>
    </location>
</feature>
<proteinExistence type="predicted"/>
<sequence>MDPSEYSPSSSIVPSDGSGTAEDAAPAPPVPGDVVEPNEKNCAASSKYVEALLYVDLSLSSSVELLSRLAPMMVQLQQGAAEDRLPPGKGEPTHSAADSPNFPPKPSINLRLGYHLFSMGEDPENTRFCLGDGRYCSFPVDEPPQVADLVSGRAVVEETLLQLCVAEYAASGDESNGSGPTNSSGESSTGSQQHLDQYFWSYLDSWCRDCSGGDLRAAAKRANPASGTEEEGHATKVSDKESIDARSAELFLPFDSKCSLKKLRDLGISVEKIGTECKAGDNAENLLQRQIDLHLSRVPVFFINGKEMLGGDLTAEAIIKALCQTAAGCGVEGAMAAGPWPLCRTPAIVDAPSIMNRSGERGAGGDDDVAVAAHLLKTYGRTPGDPAAASASGGGGGAIAVNDKGVYRMKNVSAIQRLHERLDAHRVEEIDAATAAILFEQEKTAHRDKEQAREPVRSIGAPLHALPMHTPSTSGAPSRAVSVQEGATADRGGPASSSGRAAHQRVPIPNEGQPECDWLLYAGCGALLLVGILCVILCKSFILGSKHTSAQHVARNSAPTPPAVRETFASDWREKKKM</sequence>
<evidence type="ECO:0000256" key="1">
    <source>
        <dbReference type="SAM" id="MobiDB-lite"/>
    </source>
</evidence>
<feature type="region of interest" description="Disordered" evidence="1">
    <location>
        <begin position="171"/>
        <end position="190"/>
    </location>
</feature>
<keyword evidence="2" id="KW-0812">Transmembrane</keyword>
<dbReference type="EMBL" id="LN714483">
    <property type="protein sequence ID" value="CEL67671.1"/>
    <property type="molecule type" value="Genomic_DNA"/>
</dbReference>
<organism evidence="3">
    <name type="scientific">Neospora caninum (strain Liverpool)</name>
    <dbReference type="NCBI Taxonomy" id="572307"/>
    <lineage>
        <taxon>Eukaryota</taxon>
        <taxon>Sar</taxon>
        <taxon>Alveolata</taxon>
        <taxon>Apicomplexa</taxon>
        <taxon>Conoidasida</taxon>
        <taxon>Coccidia</taxon>
        <taxon>Eucoccidiorida</taxon>
        <taxon>Eimeriorina</taxon>
        <taxon>Sarcocystidae</taxon>
        <taxon>Neospora</taxon>
    </lineage>
</organism>
<dbReference type="AlphaFoldDB" id="A0A0F7UF56"/>
<keyword evidence="2" id="KW-1133">Transmembrane helix</keyword>
<evidence type="ECO:0000313" key="3">
    <source>
        <dbReference type="EMBL" id="CEL67671.1"/>
    </source>
</evidence>
<reference evidence="3" key="1">
    <citation type="journal article" date="2015" name="PLoS ONE">
        <title>Comprehensive Evaluation of Toxoplasma gondii VEG and Neospora caninum LIV Genomes with Tachyzoite Stage Transcriptome and Proteome Defines Novel Transcript Features.</title>
        <authorList>
            <person name="Ramaprasad A."/>
            <person name="Mourier T."/>
            <person name="Naeem R."/>
            <person name="Malas T.B."/>
            <person name="Moussa E."/>
            <person name="Panigrahi A."/>
            <person name="Vermont S.J."/>
            <person name="Otto T.D."/>
            <person name="Wastling J."/>
            <person name="Pain A."/>
        </authorList>
    </citation>
    <scope>NUCLEOTIDE SEQUENCE</scope>
    <source>
        <strain evidence="3">Liverpool</strain>
    </source>
</reference>
<feature type="transmembrane region" description="Helical" evidence="2">
    <location>
        <begin position="518"/>
        <end position="538"/>
    </location>
</feature>
<feature type="compositionally biased region" description="Low complexity" evidence="1">
    <location>
        <begin position="1"/>
        <end position="25"/>
    </location>
</feature>
<evidence type="ECO:0008006" key="4">
    <source>
        <dbReference type="Google" id="ProtNLM"/>
    </source>
</evidence>
<gene>
    <name evidence="3" type="ORF">BN1204_034620</name>
</gene>
<accession>A0A0F7UF56</accession>
<feature type="region of interest" description="Disordered" evidence="1">
    <location>
        <begin position="461"/>
        <end position="509"/>
    </location>
</feature>
<feature type="region of interest" description="Disordered" evidence="1">
    <location>
        <begin position="82"/>
        <end position="104"/>
    </location>
</feature>
<keyword evidence="2" id="KW-0472">Membrane</keyword>
<evidence type="ECO:0000256" key="2">
    <source>
        <dbReference type="SAM" id="Phobius"/>
    </source>
</evidence>